<dbReference type="CDD" id="cd16026">
    <property type="entry name" value="GALNS_like"/>
    <property type="match status" value="1"/>
</dbReference>
<keyword evidence="2" id="KW-0479">Metal-binding</keyword>
<dbReference type="RefSeq" id="WP_237856574.1">
    <property type="nucleotide sequence ID" value="NZ_JAKLWS010000057.1"/>
</dbReference>
<sequence>MNITFKIYHNLEHCILLTVLLFFITSCSQNPDPSTSNQPEKPNIIILLADDMGYGDLSVQGHPAIRTPNIDQLASEGIRFTSFQTAVWCVPSRTQLMTGRYMPRVNFGGGTGSDGDGGLPDSEVTLAEGLKDAGYSTGMVGKWHLGYKEDRFLPPNQGFDSWFGLPYSNDMIKPWVQTDEPLGFYRGTEMVEHPINQDSLTVRYTEEAVAFIEGHANGEQPFLFYLGYAMPHLPVRTTEEFRGSSRAGLYGDVIETIDWSVEQILAKLNEMGISENTIVFFASDNGPWLNLPDRMLQDGNLPWHAGSSGHLRGSKATTYEGGSRVPAMIRWPAQIDPNQVTDQLVGMPDIYRTMMEIGGATLPDHTLDGYDLTSFLTGESETSPRNEYAYFRYGVLEAIRIAEWKLRVIEEEPQLFNMQDDPGERFNRAGDHPEIVENIRQRMIQLAEEVGSELPTQNP</sequence>
<dbReference type="PROSITE" id="PS51257">
    <property type="entry name" value="PROKAR_LIPOPROTEIN"/>
    <property type="match status" value="1"/>
</dbReference>
<dbReference type="SUPFAM" id="SSF53649">
    <property type="entry name" value="Alkaline phosphatase-like"/>
    <property type="match status" value="1"/>
</dbReference>
<evidence type="ECO:0000256" key="1">
    <source>
        <dbReference type="ARBA" id="ARBA00008779"/>
    </source>
</evidence>
<evidence type="ECO:0000256" key="3">
    <source>
        <dbReference type="ARBA" id="ARBA00022801"/>
    </source>
</evidence>
<organism evidence="6 7">
    <name type="scientific">Rhodohalobacter sulfatireducens</name>
    <dbReference type="NCBI Taxonomy" id="2911366"/>
    <lineage>
        <taxon>Bacteria</taxon>
        <taxon>Pseudomonadati</taxon>
        <taxon>Balneolota</taxon>
        <taxon>Balneolia</taxon>
        <taxon>Balneolales</taxon>
        <taxon>Balneolaceae</taxon>
        <taxon>Rhodohalobacter</taxon>
    </lineage>
</organism>
<dbReference type="PANTHER" id="PTHR42693">
    <property type="entry name" value="ARYLSULFATASE FAMILY MEMBER"/>
    <property type="match status" value="1"/>
</dbReference>
<dbReference type="InterPro" id="IPR024607">
    <property type="entry name" value="Sulfatase_CS"/>
</dbReference>
<dbReference type="InterPro" id="IPR000917">
    <property type="entry name" value="Sulfatase_N"/>
</dbReference>
<dbReference type="InterPro" id="IPR050738">
    <property type="entry name" value="Sulfatase"/>
</dbReference>
<proteinExistence type="inferred from homology"/>
<dbReference type="Pfam" id="PF00884">
    <property type="entry name" value="Sulfatase"/>
    <property type="match status" value="1"/>
</dbReference>
<dbReference type="PANTHER" id="PTHR42693:SF33">
    <property type="entry name" value="ARYLSULFATASE"/>
    <property type="match status" value="1"/>
</dbReference>
<dbReference type="EMBL" id="JAKLWS010000057">
    <property type="protein sequence ID" value="MCG2591026.1"/>
    <property type="molecule type" value="Genomic_DNA"/>
</dbReference>
<dbReference type="PROSITE" id="PS00149">
    <property type="entry name" value="SULFATASE_2"/>
    <property type="match status" value="1"/>
</dbReference>
<evidence type="ECO:0000259" key="5">
    <source>
        <dbReference type="Pfam" id="PF00884"/>
    </source>
</evidence>
<reference evidence="6" key="1">
    <citation type="submission" date="2022-01" db="EMBL/GenBank/DDBJ databases">
        <authorList>
            <person name="Wang Y."/>
        </authorList>
    </citation>
    <scope>NUCLEOTIDE SEQUENCE</scope>
    <source>
        <strain evidence="6">WB101</strain>
    </source>
</reference>
<keyword evidence="4" id="KW-0106">Calcium</keyword>
<dbReference type="Gene3D" id="3.30.1120.10">
    <property type="match status" value="1"/>
</dbReference>
<evidence type="ECO:0000256" key="2">
    <source>
        <dbReference type="ARBA" id="ARBA00022723"/>
    </source>
</evidence>
<dbReference type="Gene3D" id="3.40.720.10">
    <property type="entry name" value="Alkaline Phosphatase, subunit A"/>
    <property type="match status" value="1"/>
</dbReference>
<gene>
    <name evidence="6" type="ORF">L6773_20820</name>
</gene>
<comment type="caution">
    <text evidence="6">The sequence shown here is derived from an EMBL/GenBank/DDBJ whole genome shotgun (WGS) entry which is preliminary data.</text>
</comment>
<keyword evidence="3" id="KW-0378">Hydrolase</keyword>
<dbReference type="Proteomes" id="UP001165366">
    <property type="component" value="Unassembled WGS sequence"/>
</dbReference>
<protein>
    <submittedName>
        <fullName evidence="6">Sulfatase</fullName>
    </submittedName>
</protein>
<dbReference type="InterPro" id="IPR017850">
    <property type="entry name" value="Alkaline_phosphatase_core_sf"/>
</dbReference>
<accession>A0ABS9KJI9</accession>
<evidence type="ECO:0000313" key="6">
    <source>
        <dbReference type="EMBL" id="MCG2591026.1"/>
    </source>
</evidence>
<keyword evidence="7" id="KW-1185">Reference proteome</keyword>
<name>A0ABS9KJI9_9BACT</name>
<feature type="domain" description="Sulfatase N-terminal" evidence="5">
    <location>
        <begin position="42"/>
        <end position="359"/>
    </location>
</feature>
<evidence type="ECO:0000313" key="7">
    <source>
        <dbReference type="Proteomes" id="UP001165366"/>
    </source>
</evidence>
<reference evidence="6" key="2">
    <citation type="submission" date="2024-05" db="EMBL/GenBank/DDBJ databases">
        <title>Rhodohalobacter halophilus gen. nov., sp. nov., a moderately halophilic member of the family Balneolaceae.</title>
        <authorList>
            <person name="Xia J."/>
        </authorList>
    </citation>
    <scope>NUCLEOTIDE SEQUENCE</scope>
    <source>
        <strain evidence="6">WB101</strain>
    </source>
</reference>
<comment type="similarity">
    <text evidence="1">Belongs to the sulfatase family.</text>
</comment>
<evidence type="ECO:0000256" key="4">
    <source>
        <dbReference type="ARBA" id="ARBA00022837"/>
    </source>
</evidence>